<evidence type="ECO:0000313" key="3">
    <source>
        <dbReference type="EMBL" id="AJE45473.1"/>
    </source>
</evidence>
<dbReference type="KEGG" id="cid:P73_0758"/>
<dbReference type="Proteomes" id="UP000031521">
    <property type="component" value="Chromosome"/>
</dbReference>
<sequence>MKSFDDTLNPLSPRQAQILCLMAQGYRLSEIADRLGISGSAVNLYLSNTRQKLGLKTKEHCLALAIEKGWLATSCAEARKTGSR</sequence>
<reference evidence="3 4" key="1">
    <citation type="journal article" date="2014" name="Int. J. Syst. Evol. Microbiol.">
        <title>Celeribacter indicus sp. nov., a polycyclic aromatic hydrocarbon-degrading bacterium from deep-sea sediment and reclassification of Huaishuia halophila as Celeribacter halophilus comb. nov.</title>
        <authorList>
            <person name="Lai Q."/>
            <person name="Cao J."/>
            <person name="Yuan J."/>
            <person name="Li F."/>
            <person name="Shao Z."/>
        </authorList>
    </citation>
    <scope>NUCLEOTIDE SEQUENCE [LARGE SCALE GENOMIC DNA]</scope>
    <source>
        <strain evidence="3">P73</strain>
    </source>
</reference>
<feature type="domain" description="HTH luxR-type" evidence="2">
    <location>
        <begin position="4"/>
        <end position="69"/>
    </location>
</feature>
<dbReference type="RefSeq" id="WP_043868538.1">
    <property type="nucleotide sequence ID" value="NZ_CP004393.1"/>
</dbReference>
<protein>
    <submittedName>
        <fullName evidence="3">LuxR family transcriptional regulator</fullName>
    </submittedName>
</protein>
<dbReference type="CDD" id="cd06170">
    <property type="entry name" value="LuxR_C_like"/>
    <property type="match status" value="1"/>
</dbReference>
<dbReference type="InterPro" id="IPR039420">
    <property type="entry name" value="WalR-like"/>
</dbReference>
<evidence type="ECO:0000259" key="2">
    <source>
        <dbReference type="PROSITE" id="PS50043"/>
    </source>
</evidence>
<dbReference type="GO" id="GO:0006355">
    <property type="term" value="P:regulation of DNA-templated transcription"/>
    <property type="evidence" value="ECO:0007669"/>
    <property type="project" value="InterPro"/>
</dbReference>
<dbReference type="InterPro" id="IPR016032">
    <property type="entry name" value="Sig_transdc_resp-reg_C-effctor"/>
</dbReference>
<dbReference type="PROSITE" id="PS50043">
    <property type="entry name" value="HTH_LUXR_2"/>
    <property type="match status" value="1"/>
</dbReference>
<dbReference type="PANTHER" id="PTHR43214:SF42">
    <property type="entry name" value="TRANSCRIPTIONAL REGULATORY PROTEIN DESR"/>
    <property type="match status" value="1"/>
</dbReference>
<dbReference type="Pfam" id="PF00196">
    <property type="entry name" value="GerE"/>
    <property type="match status" value="1"/>
</dbReference>
<keyword evidence="4" id="KW-1185">Reference proteome</keyword>
<proteinExistence type="predicted"/>
<keyword evidence="1" id="KW-0238">DNA-binding</keyword>
<dbReference type="HOGENOM" id="CLU_2521545_0_0_5"/>
<dbReference type="PANTHER" id="PTHR43214">
    <property type="entry name" value="TWO-COMPONENT RESPONSE REGULATOR"/>
    <property type="match status" value="1"/>
</dbReference>
<dbReference type="InterPro" id="IPR000792">
    <property type="entry name" value="Tscrpt_reg_LuxR_C"/>
</dbReference>
<evidence type="ECO:0000256" key="1">
    <source>
        <dbReference type="ARBA" id="ARBA00023125"/>
    </source>
</evidence>
<dbReference type="STRING" id="1208324.P73_0758"/>
<dbReference type="SUPFAM" id="SSF46894">
    <property type="entry name" value="C-terminal effector domain of the bipartite response regulators"/>
    <property type="match status" value="1"/>
</dbReference>
<dbReference type="InterPro" id="IPR036388">
    <property type="entry name" value="WH-like_DNA-bd_sf"/>
</dbReference>
<name>A0A0B5DPF6_9RHOB</name>
<organism evidence="3 4">
    <name type="scientific">Celeribacter indicus</name>
    <dbReference type="NCBI Taxonomy" id="1208324"/>
    <lineage>
        <taxon>Bacteria</taxon>
        <taxon>Pseudomonadati</taxon>
        <taxon>Pseudomonadota</taxon>
        <taxon>Alphaproteobacteria</taxon>
        <taxon>Rhodobacterales</taxon>
        <taxon>Roseobacteraceae</taxon>
        <taxon>Celeribacter</taxon>
    </lineage>
</organism>
<gene>
    <name evidence="3" type="ORF">P73_0758</name>
</gene>
<dbReference type="SMART" id="SM00421">
    <property type="entry name" value="HTH_LUXR"/>
    <property type="match status" value="1"/>
</dbReference>
<dbReference type="GO" id="GO:0003677">
    <property type="term" value="F:DNA binding"/>
    <property type="evidence" value="ECO:0007669"/>
    <property type="project" value="UniProtKB-KW"/>
</dbReference>
<evidence type="ECO:0000313" key="4">
    <source>
        <dbReference type="Proteomes" id="UP000031521"/>
    </source>
</evidence>
<dbReference type="Gene3D" id="1.10.10.10">
    <property type="entry name" value="Winged helix-like DNA-binding domain superfamily/Winged helix DNA-binding domain"/>
    <property type="match status" value="1"/>
</dbReference>
<dbReference type="EMBL" id="CP004393">
    <property type="protein sequence ID" value="AJE45473.1"/>
    <property type="molecule type" value="Genomic_DNA"/>
</dbReference>
<dbReference type="PRINTS" id="PR00038">
    <property type="entry name" value="HTHLUXR"/>
</dbReference>
<dbReference type="OrthoDB" id="9803630at2"/>
<dbReference type="AlphaFoldDB" id="A0A0B5DPF6"/>
<accession>A0A0B5DPF6</accession>